<dbReference type="InterPro" id="IPR050527">
    <property type="entry name" value="Snail/Krueppel_Znf"/>
</dbReference>
<dbReference type="Proteomes" id="UP001208570">
    <property type="component" value="Unassembled WGS sequence"/>
</dbReference>
<evidence type="ECO:0000259" key="8">
    <source>
        <dbReference type="PROSITE" id="PS50157"/>
    </source>
</evidence>
<keyword evidence="6" id="KW-0539">Nucleus</keyword>
<evidence type="ECO:0000256" key="5">
    <source>
        <dbReference type="ARBA" id="ARBA00022833"/>
    </source>
</evidence>
<evidence type="ECO:0000256" key="7">
    <source>
        <dbReference type="PROSITE-ProRule" id="PRU00042"/>
    </source>
</evidence>
<reference evidence="9" key="1">
    <citation type="journal article" date="2023" name="Mol. Biol. Evol.">
        <title>Third-Generation Sequencing Reveals the Adaptive Role of the Epigenome in Three Deep-Sea Polychaetes.</title>
        <authorList>
            <person name="Perez M."/>
            <person name="Aroh O."/>
            <person name="Sun Y."/>
            <person name="Lan Y."/>
            <person name="Juniper S.K."/>
            <person name="Young C.R."/>
            <person name="Angers B."/>
            <person name="Qian P.Y."/>
        </authorList>
    </citation>
    <scope>NUCLEOTIDE SEQUENCE</scope>
    <source>
        <strain evidence="9">P08H-3</strain>
    </source>
</reference>
<dbReference type="Gene3D" id="3.30.160.60">
    <property type="entry name" value="Classic Zinc Finger"/>
    <property type="match status" value="1"/>
</dbReference>
<keyword evidence="10" id="KW-1185">Reference proteome</keyword>
<dbReference type="PANTHER" id="PTHR24388:SF54">
    <property type="entry name" value="PROTEIN ESCARGOT"/>
    <property type="match status" value="1"/>
</dbReference>
<name>A0AAD9KBT4_9ANNE</name>
<keyword evidence="2" id="KW-0479">Metal-binding</keyword>
<sequence>MLPELVADMSSTSKPQRAGFQCPQCYKVLRTQQGLHYHIDLHRGIYRYKCTYCSKGFSSLTTYKGHVNVYHRERQEQMGAISSYSCPYDRCDKSYPYIQSLRNHISNAHRVGHAICLAYRPDEQQSAILERADPEAAGQVGDSGRSPTDPGSYCGMDLSIHPKPYGQVIFPTPEYVGSQTSAASHIQTCEAERRNEIEVKKLSLDEKL</sequence>
<dbReference type="AlphaFoldDB" id="A0AAD9KBT4"/>
<accession>A0AAD9KBT4</accession>
<evidence type="ECO:0000256" key="3">
    <source>
        <dbReference type="ARBA" id="ARBA00022737"/>
    </source>
</evidence>
<evidence type="ECO:0000256" key="6">
    <source>
        <dbReference type="ARBA" id="ARBA00023242"/>
    </source>
</evidence>
<dbReference type="Pfam" id="PF13912">
    <property type="entry name" value="zf-C2H2_6"/>
    <property type="match status" value="2"/>
</dbReference>
<feature type="domain" description="C2H2-type" evidence="8">
    <location>
        <begin position="20"/>
        <end position="47"/>
    </location>
</feature>
<dbReference type="GO" id="GO:0005634">
    <property type="term" value="C:nucleus"/>
    <property type="evidence" value="ECO:0007669"/>
    <property type="project" value="UniProtKB-SubCell"/>
</dbReference>
<dbReference type="Pfam" id="PF13894">
    <property type="entry name" value="zf-C2H2_4"/>
    <property type="match status" value="1"/>
</dbReference>
<feature type="domain" description="C2H2-type" evidence="8">
    <location>
        <begin position="48"/>
        <end position="76"/>
    </location>
</feature>
<dbReference type="SMART" id="SM00355">
    <property type="entry name" value="ZnF_C2H2"/>
    <property type="match status" value="3"/>
</dbReference>
<dbReference type="PROSITE" id="PS50157">
    <property type="entry name" value="ZINC_FINGER_C2H2_2"/>
    <property type="match status" value="3"/>
</dbReference>
<protein>
    <recommendedName>
        <fullName evidence="8">C2H2-type domain-containing protein</fullName>
    </recommendedName>
</protein>
<evidence type="ECO:0000256" key="4">
    <source>
        <dbReference type="ARBA" id="ARBA00022771"/>
    </source>
</evidence>
<dbReference type="PROSITE" id="PS00028">
    <property type="entry name" value="ZINC_FINGER_C2H2_1"/>
    <property type="match status" value="3"/>
</dbReference>
<evidence type="ECO:0000256" key="1">
    <source>
        <dbReference type="ARBA" id="ARBA00004123"/>
    </source>
</evidence>
<evidence type="ECO:0000256" key="2">
    <source>
        <dbReference type="ARBA" id="ARBA00022723"/>
    </source>
</evidence>
<comment type="subcellular location">
    <subcellularLocation>
        <location evidence="1">Nucleus</location>
    </subcellularLocation>
</comment>
<proteinExistence type="predicted"/>
<organism evidence="9 10">
    <name type="scientific">Paralvinella palmiformis</name>
    <dbReference type="NCBI Taxonomy" id="53620"/>
    <lineage>
        <taxon>Eukaryota</taxon>
        <taxon>Metazoa</taxon>
        <taxon>Spiralia</taxon>
        <taxon>Lophotrochozoa</taxon>
        <taxon>Annelida</taxon>
        <taxon>Polychaeta</taxon>
        <taxon>Sedentaria</taxon>
        <taxon>Canalipalpata</taxon>
        <taxon>Terebellida</taxon>
        <taxon>Terebelliformia</taxon>
        <taxon>Alvinellidae</taxon>
        <taxon>Paralvinella</taxon>
    </lineage>
</organism>
<keyword evidence="4 7" id="KW-0863">Zinc-finger</keyword>
<dbReference type="InterPro" id="IPR013087">
    <property type="entry name" value="Znf_C2H2_type"/>
</dbReference>
<comment type="caution">
    <text evidence="9">The sequence shown here is derived from an EMBL/GenBank/DDBJ whole genome shotgun (WGS) entry which is preliminary data.</text>
</comment>
<keyword evidence="3" id="KW-0677">Repeat</keyword>
<dbReference type="SUPFAM" id="SSF57667">
    <property type="entry name" value="beta-beta-alpha zinc fingers"/>
    <property type="match status" value="1"/>
</dbReference>
<dbReference type="InterPro" id="IPR036236">
    <property type="entry name" value="Znf_C2H2_sf"/>
</dbReference>
<evidence type="ECO:0000313" key="9">
    <source>
        <dbReference type="EMBL" id="KAK2168215.1"/>
    </source>
</evidence>
<dbReference type="EMBL" id="JAODUP010000019">
    <property type="protein sequence ID" value="KAK2168215.1"/>
    <property type="molecule type" value="Genomic_DNA"/>
</dbReference>
<feature type="domain" description="C2H2-type" evidence="8">
    <location>
        <begin position="84"/>
        <end position="109"/>
    </location>
</feature>
<dbReference type="GO" id="GO:0000978">
    <property type="term" value="F:RNA polymerase II cis-regulatory region sequence-specific DNA binding"/>
    <property type="evidence" value="ECO:0007669"/>
    <property type="project" value="TreeGrafter"/>
</dbReference>
<keyword evidence="5" id="KW-0862">Zinc</keyword>
<dbReference type="GO" id="GO:0008270">
    <property type="term" value="F:zinc ion binding"/>
    <property type="evidence" value="ECO:0007669"/>
    <property type="project" value="UniProtKB-KW"/>
</dbReference>
<evidence type="ECO:0000313" key="10">
    <source>
        <dbReference type="Proteomes" id="UP001208570"/>
    </source>
</evidence>
<dbReference type="PANTHER" id="PTHR24388">
    <property type="entry name" value="ZINC FINGER PROTEIN"/>
    <property type="match status" value="1"/>
</dbReference>
<dbReference type="GO" id="GO:0000981">
    <property type="term" value="F:DNA-binding transcription factor activity, RNA polymerase II-specific"/>
    <property type="evidence" value="ECO:0007669"/>
    <property type="project" value="TreeGrafter"/>
</dbReference>
<gene>
    <name evidence="9" type="ORF">LSH36_19g06007</name>
</gene>